<dbReference type="GeneID" id="14876870"/>
<organism evidence="1 2">
    <name type="scientific">Cavenderia fasciculata</name>
    <name type="common">Slime mold</name>
    <name type="synonym">Dictyostelium fasciculatum</name>
    <dbReference type="NCBI Taxonomy" id="261658"/>
    <lineage>
        <taxon>Eukaryota</taxon>
        <taxon>Amoebozoa</taxon>
        <taxon>Evosea</taxon>
        <taxon>Eumycetozoa</taxon>
        <taxon>Dictyostelia</taxon>
        <taxon>Acytosteliales</taxon>
        <taxon>Cavenderiaceae</taxon>
        <taxon>Cavenderia</taxon>
    </lineage>
</organism>
<keyword evidence="2" id="KW-1185">Reference proteome</keyword>
<dbReference type="EMBL" id="GL883006">
    <property type="protein sequence ID" value="EGG24915.1"/>
    <property type="molecule type" value="Genomic_DNA"/>
</dbReference>
<dbReference type="InterPro" id="IPR051251">
    <property type="entry name" value="STK_FNIP-Repeat"/>
</dbReference>
<dbReference type="RefSeq" id="XP_004362766.1">
    <property type="nucleotide sequence ID" value="XM_004362709.1"/>
</dbReference>
<dbReference type="AlphaFoldDB" id="F4PGT1"/>
<sequence length="648" mass="73583">MEDIDTNRDIDKCYFIYGSSYLPNIIIYQIVEELVNDIDLICLLFTCKQFYYNFRQQYKCRFKGVSLIDQTKCSYKIRYGTLHATKSFNLRSFTDIFHRSISNQLVKSITSPLINYNNNSNNNRDDLIEKALIYNIIESNENNNDDNHIDARKMMDDLPDTIKWLIVDSPARLRFRRLTPLSLDGYKFPSQLEILHLILNSSIANVLLPETLTELTLDTPDNGLAEGLVPQSVRSLTLQNIIYRGSSISTGYHFPRHLLHLKINYAIQSPLPFPPTLLSLSLRMATVLTDFRFPSNLVSLTLYAEPLKQPLNLWLLTALETLYISLHESLGPRGIPTPSDYLRLPPNLTSLTLNAKTTIDSLTLFPNSLVSLCIGYDVISGAIDKGEQLHPALTHLSLHGWSGTLPAGFIASTVKTVKIDFNREGSMLEGAIPEGVQTLNVTSYHHNGIVQLIPQSVKHFSWRTIGRQNAVEEYFAFPSTIRTLGCMKRSNPANFQIPSSLTSLSIYAPTSPIYSGEREYDLSALYNVDEGENNRKRLLPETVSILTLEIPSYRGSHLRLDPIIYQTNVTELVIQSDFSEPICWNIQRFEELNYSINNNNNDIYDVLITEKSSLFGGIVRLGKQQTKLYLNWKSSKVSPIISTNPVYF</sequence>
<dbReference type="STRING" id="1054147.F4PGT1"/>
<proteinExistence type="predicted"/>
<dbReference type="OMA" id="SGEREYD"/>
<name>F4PGT1_CACFS</name>
<dbReference type="PANTHER" id="PTHR32134">
    <property type="entry name" value="FNIP REPEAT-CONTAINING PROTEIN"/>
    <property type="match status" value="1"/>
</dbReference>
<dbReference type="KEGG" id="dfa:DFA_03160"/>
<dbReference type="Proteomes" id="UP000007797">
    <property type="component" value="Unassembled WGS sequence"/>
</dbReference>
<evidence type="ECO:0000313" key="2">
    <source>
        <dbReference type="Proteomes" id="UP000007797"/>
    </source>
</evidence>
<reference evidence="2" key="1">
    <citation type="journal article" date="2011" name="Genome Res.">
        <title>Phylogeny-wide analysis of social amoeba genomes highlights ancient origins for complex intercellular communication.</title>
        <authorList>
            <person name="Heidel A.J."/>
            <person name="Lawal H.M."/>
            <person name="Felder M."/>
            <person name="Schilde C."/>
            <person name="Helps N.R."/>
            <person name="Tunggal B."/>
            <person name="Rivero F."/>
            <person name="John U."/>
            <person name="Schleicher M."/>
            <person name="Eichinger L."/>
            <person name="Platzer M."/>
            <person name="Noegel A.A."/>
            <person name="Schaap P."/>
            <person name="Gloeckner G."/>
        </authorList>
    </citation>
    <scope>NUCLEOTIDE SEQUENCE [LARGE SCALE GENOMIC DNA]</scope>
    <source>
        <strain evidence="2">SH3</strain>
    </source>
</reference>
<protein>
    <submittedName>
        <fullName evidence="1">Uncharacterized protein</fullName>
    </submittedName>
</protein>
<evidence type="ECO:0000313" key="1">
    <source>
        <dbReference type="EMBL" id="EGG24915.1"/>
    </source>
</evidence>
<dbReference type="SUPFAM" id="SSF52058">
    <property type="entry name" value="L domain-like"/>
    <property type="match status" value="1"/>
</dbReference>
<dbReference type="PANTHER" id="PTHR32134:SF92">
    <property type="entry name" value="FNIP REPEAT-CONTAINING PROTEIN"/>
    <property type="match status" value="1"/>
</dbReference>
<accession>F4PGT1</accession>
<gene>
    <name evidence="1" type="ORF">DFA_03160</name>
</gene>